<dbReference type="GO" id="GO:0051301">
    <property type="term" value="P:cell division"/>
    <property type="evidence" value="ECO:0007669"/>
    <property type="project" value="UniProtKB-KW"/>
</dbReference>
<organism evidence="8 9">
    <name type="scientific">Taxus chinensis</name>
    <name type="common">Chinese yew</name>
    <name type="synonym">Taxus wallichiana var. chinensis</name>
    <dbReference type="NCBI Taxonomy" id="29808"/>
    <lineage>
        <taxon>Eukaryota</taxon>
        <taxon>Viridiplantae</taxon>
        <taxon>Streptophyta</taxon>
        <taxon>Embryophyta</taxon>
        <taxon>Tracheophyta</taxon>
        <taxon>Spermatophyta</taxon>
        <taxon>Pinopsida</taxon>
        <taxon>Pinidae</taxon>
        <taxon>Conifers II</taxon>
        <taxon>Cupressales</taxon>
        <taxon>Taxaceae</taxon>
        <taxon>Taxus</taxon>
    </lineage>
</organism>
<dbReference type="CDD" id="cd20543">
    <property type="entry name" value="CYCLIN_AtCycD-like_rpt1"/>
    <property type="match status" value="1"/>
</dbReference>
<evidence type="ECO:0000259" key="6">
    <source>
        <dbReference type="SMART" id="SM00385"/>
    </source>
</evidence>
<dbReference type="Pfam" id="PF00134">
    <property type="entry name" value="Cyclin_N"/>
    <property type="match status" value="1"/>
</dbReference>
<evidence type="ECO:0000256" key="3">
    <source>
        <dbReference type="ARBA" id="ARBA00023127"/>
    </source>
</evidence>
<dbReference type="EMBL" id="JAHRHJ020000003">
    <property type="protein sequence ID" value="KAH9323521.1"/>
    <property type="molecule type" value="Genomic_DNA"/>
</dbReference>
<keyword evidence="9" id="KW-1185">Reference proteome</keyword>
<evidence type="ECO:0000256" key="1">
    <source>
        <dbReference type="ARBA" id="ARBA00009065"/>
    </source>
</evidence>
<evidence type="ECO:0000313" key="9">
    <source>
        <dbReference type="Proteomes" id="UP000824469"/>
    </source>
</evidence>
<dbReference type="InterPro" id="IPR036915">
    <property type="entry name" value="Cyclin-like_sf"/>
</dbReference>
<sequence length="350" mass="39033">MAPSFDCVSNLLENGSNVESWDARDDTQQTHLSMSFSAADDDESLSVLVQKESDCMPRQDYLERFRNRTLDLQARTEAVNWILKVHCFYNFGSLTGYLAVNYLDRFLSMYKLPQGTCKAWMFQLVSVACLSLAAKMADTHVPLLLDLQREDARFIFDAHTIQRMELLILSTLQWRMRSVTPFSFVDYFASCAIESSNAPPGALIGRAVQLILNAVKEADLVEYKPSAIAAAAVLCAAEEVVPLKAAQYKRVLSTCSNVNKERMFGCYNLIQETIIENSFTSNKKTQISGRSLSAAKTPTGILDAGACFSSWGSEKTSDTRTSSLSVEPYAKRRKLNEFCSSLFVSEVQPC</sequence>
<name>A0AA38GIB0_TAXCH</name>
<feature type="domain" description="Cyclin-like" evidence="6">
    <location>
        <begin position="80"/>
        <end position="170"/>
    </location>
</feature>
<comment type="similarity">
    <text evidence="1">Belongs to the cyclin family. Cyclin D subfamily.</text>
</comment>
<evidence type="ECO:0008006" key="10">
    <source>
        <dbReference type="Google" id="ProtNLM"/>
    </source>
</evidence>
<accession>A0AA38GIB0</accession>
<keyword evidence="4" id="KW-0131">Cell cycle</keyword>
<proteinExistence type="inferred from homology"/>
<evidence type="ECO:0000256" key="4">
    <source>
        <dbReference type="ARBA" id="ARBA00023306"/>
    </source>
</evidence>
<dbReference type="FunFam" id="1.10.472.10:FF:000034">
    <property type="entry name" value="D2/4-type cyclin"/>
    <property type="match status" value="1"/>
</dbReference>
<dbReference type="SMART" id="SM00385">
    <property type="entry name" value="CYCLIN"/>
    <property type="match status" value="1"/>
</dbReference>
<protein>
    <recommendedName>
        <fullName evidence="10">B-like cyclin</fullName>
    </recommendedName>
</protein>
<dbReference type="InterPro" id="IPR004367">
    <property type="entry name" value="Cyclin_C-dom"/>
</dbReference>
<keyword evidence="3 5" id="KW-0195">Cyclin</keyword>
<dbReference type="Gene3D" id="1.10.472.10">
    <property type="entry name" value="Cyclin-like"/>
    <property type="match status" value="2"/>
</dbReference>
<dbReference type="Proteomes" id="UP000824469">
    <property type="component" value="Unassembled WGS sequence"/>
</dbReference>
<keyword evidence="2" id="KW-0132">Cell division</keyword>
<dbReference type="InterPro" id="IPR013763">
    <property type="entry name" value="Cyclin-like_dom"/>
</dbReference>
<evidence type="ECO:0000259" key="7">
    <source>
        <dbReference type="SMART" id="SM01332"/>
    </source>
</evidence>
<dbReference type="InterPro" id="IPR039361">
    <property type="entry name" value="Cyclin"/>
</dbReference>
<dbReference type="CDD" id="cd20544">
    <property type="entry name" value="CYCLIN_AtCycD-like_rpt2"/>
    <property type="match status" value="1"/>
</dbReference>
<dbReference type="SUPFAM" id="SSF47954">
    <property type="entry name" value="Cyclin-like"/>
    <property type="match status" value="2"/>
</dbReference>
<dbReference type="PANTHER" id="PTHR10177">
    <property type="entry name" value="CYCLINS"/>
    <property type="match status" value="1"/>
</dbReference>
<dbReference type="InterPro" id="IPR006671">
    <property type="entry name" value="Cyclin_N"/>
</dbReference>
<dbReference type="OMA" id="MVEKECH"/>
<evidence type="ECO:0000256" key="5">
    <source>
        <dbReference type="RuleBase" id="RU000383"/>
    </source>
</evidence>
<evidence type="ECO:0000313" key="8">
    <source>
        <dbReference type="EMBL" id="KAH9323521.1"/>
    </source>
</evidence>
<comment type="caution">
    <text evidence="8">The sequence shown here is derived from an EMBL/GenBank/DDBJ whole genome shotgun (WGS) entry which is preliminary data.</text>
</comment>
<dbReference type="AlphaFoldDB" id="A0AA38GIB0"/>
<evidence type="ECO:0000256" key="2">
    <source>
        <dbReference type="ARBA" id="ARBA00022618"/>
    </source>
</evidence>
<gene>
    <name evidence="8" type="ORF">KI387_018160</name>
</gene>
<dbReference type="FunFam" id="1.10.472.10:FF:000040">
    <property type="entry name" value="D6-type cyclin"/>
    <property type="match status" value="1"/>
</dbReference>
<dbReference type="SMART" id="SM01332">
    <property type="entry name" value="Cyclin_C"/>
    <property type="match status" value="1"/>
</dbReference>
<feature type="domain" description="Cyclin C-terminal" evidence="7">
    <location>
        <begin position="179"/>
        <end position="300"/>
    </location>
</feature>
<dbReference type="Pfam" id="PF02984">
    <property type="entry name" value="Cyclin_C"/>
    <property type="match status" value="1"/>
</dbReference>
<reference evidence="8 9" key="1">
    <citation type="journal article" date="2021" name="Nat. Plants">
        <title>The Taxus genome provides insights into paclitaxel biosynthesis.</title>
        <authorList>
            <person name="Xiong X."/>
            <person name="Gou J."/>
            <person name="Liao Q."/>
            <person name="Li Y."/>
            <person name="Zhou Q."/>
            <person name="Bi G."/>
            <person name="Li C."/>
            <person name="Du R."/>
            <person name="Wang X."/>
            <person name="Sun T."/>
            <person name="Guo L."/>
            <person name="Liang H."/>
            <person name="Lu P."/>
            <person name="Wu Y."/>
            <person name="Zhang Z."/>
            <person name="Ro D.K."/>
            <person name="Shang Y."/>
            <person name="Huang S."/>
            <person name="Yan J."/>
        </authorList>
    </citation>
    <scope>NUCLEOTIDE SEQUENCE [LARGE SCALE GENOMIC DNA]</scope>
    <source>
        <strain evidence="8">Ta-2019</strain>
    </source>
</reference>